<feature type="domain" description="DSBA-like thioredoxin" evidence="3">
    <location>
        <begin position="5"/>
        <end position="196"/>
    </location>
</feature>
<dbReference type="InterPro" id="IPR001853">
    <property type="entry name" value="DSBA-like_thioredoxin_dom"/>
</dbReference>
<dbReference type="EC" id="5.99.1.4" evidence="1"/>
<feature type="active site" description="Nucleophile" evidence="2">
    <location>
        <position position="13"/>
    </location>
</feature>
<evidence type="ECO:0000313" key="4">
    <source>
        <dbReference type="EMBL" id="MQR00922.1"/>
    </source>
</evidence>
<dbReference type="GO" id="GO:0018845">
    <property type="term" value="F:2-hydroxychromene-2-carboxylate isomerase activity"/>
    <property type="evidence" value="ECO:0007669"/>
    <property type="project" value="UniProtKB-UniRule"/>
</dbReference>
<name>A0A843YUK3_9BURK</name>
<accession>A0A843YUK3</accession>
<dbReference type="InterPro" id="IPR051924">
    <property type="entry name" value="GST_Kappa/NadH"/>
</dbReference>
<evidence type="ECO:0000313" key="5">
    <source>
        <dbReference type="Proteomes" id="UP000451565"/>
    </source>
</evidence>
<dbReference type="PANTHER" id="PTHR42943">
    <property type="entry name" value="GLUTATHIONE S-TRANSFERASE KAPPA"/>
    <property type="match status" value="1"/>
</dbReference>
<evidence type="ECO:0000256" key="2">
    <source>
        <dbReference type="PIRSR" id="PIRSR006386-1"/>
    </source>
</evidence>
<dbReference type="EMBL" id="WINI01000004">
    <property type="protein sequence ID" value="MQR00922.1"/>
    <property type="molecule type" value="Genomic_DNA"/>
</dbReference>
<dbReference type="PANTHER" id="PTHR42943:SF2">
    <property type="entry name" value="GLUTATHIONE S-TRANSFERASE KAPPA 1"/>
    <property type="match status" value="1"/>
</dbReference>
<organism evidence="4 5">
    <name type="scientific">Glaciimonas soli</name>
    <dbReference type="NCBI Taxonomy" id="2590999"/>
    <lineage>
        <taxon>Bacteria</taxon>
        <taxon>Pseudomonadati</taxon>
        <taxon>Pseudomonadota</taxon>
        <taxon>Betaproteobacteria</taxon>
        <taxon>Burkholderiales</taxon>
        <taxon>Oxalobacteraceae</taxon>
        <taxon>Glaciimonas</taxon>
    </lineage>
</organism>
<comment type="caution">
    <text evidence="4">The sequence shown here is derived from an EMBL/GenBank/DDBJ whole genome shotgun (WGS) entry which is preliminary data.</text>
</comment>
<evidence type="ECO:0000259" key="3">
    <source>
        <dbReference type="Pfam" id="PF01323"/>
    </source>
</evidence>
<evidence type="ECO:0000256" key="1">
    <source>
        <dbReference type="PIRNR" id="PIRNR006386"/>
    </source>
</evidence>
<dbReference type="Pfam" id="PF01323">
    <property type="entry name" value="DSBA"/>
    <property type="match status" value="1"/>
</dbReference>
<dbReference type="Proteomes" id="UP000451565">
    <property type="component" value="Unassembled WGS sequence"/>
</dbReference>
<comment type="similarity">
    <text evidence="1">Belongs to the GST superfamily. NadH family.</text>
</comment>
<dbReference type="Gene3D" id="3.40.30.10">
    <property type="entry name" value="Glutaredoxin"/>
    <property type="match status" value="1"/>
</dbReference>
<dbReference type="InterPro" id="IPR044087">
    <property type="entry name" value="NahD-like"/>
</dbReference>
<dbReference type="SUPFAM" id="SSF52833">
    <property type="entry name" value="Thioredoxin-like"/>
    <property type="match status" value="1"/>
</dbReference>
<dbReference type="InterPro" id="IPR014440">
    <property type="entry name" value="HCCAis_GSTk"/>
</dbReference>
<keyword evidence="1 4" id="KW-0413">Isomerase</keyword>
<dbReference type="GO" id="GO:0004364">
    <property type="term" value="F:glutathione transferase activity"/>
    <property type="evidence" value="ECO:0007669"/>
    <property type="project" value="TreeGrafter"/>
</dbReference>
<comment type="catalytic activity">
    <reaction evidence="1">
        <text>2-hydroxychromene-2-carboxylate = (3E)-4-(2-hydroxyphenyl)-2-oxobut-3-enoate</text>
        <dbReference type="Rhea" id="RHEA:27401"/>
        <dbReference type="ChEBI" id="CHEBI:59350"/>
        <dbReference type="ChEBI" id="CHEBI:59353"/>
        <dbReference type="EC" id="5.99.1.4"/>
    </reaction>
</comment>
<dbReference type="PIRSF" id="PIRSF006386">
    <property type="entry name" value="HCCAis_GSTk"/>
    <property type="match status" value="1"/>
</dbReference>
<gene>
    <name evidence="4" type="ORF">GEV47_09520</name>
</gene>
<dbReference type="GO" id="GO:1901170">
    <property type="term" value="P:naphthalene catabolic process"/>
    <property type="evidence" value="ECO:0007669"/>
    <property type="project" value="InterPro"/>
</dbReference>
<dbReference type="RefSeq" id="WP_153234529.1">
    <property type="nucleotide sequence ID" value="NZ_WINI01000004.1"/>
</dbReference>
<keyword evidence="5" id="KW-1185">Reference proteome</keyword>
<dbReference type="GO" id="GO:0006749">
    <property type="term" value="P:glutathione metabolic process"/>
    <property type="evidence" value="ECO:0007669"/>
    <property type="project" value="TreeGrafter"/>
</dbReference>
<dbReference type="GO" id="GO:0004602">
    <property type="term" value="F:glutathione peroxidase activity"/>
    <property type="evidence" value="ECO:0007669"/>
    <property type="project" value="TreeGrafter"/>
</dbReference>
<dbReference type="CDD" id="cd03022">
    <property type="entry name" value="DsbA_HCCA_Iso"/>
    <property type="match status" value="1"/>
</dbReference>
<sequence length="201" mass="22380">MRTAIDFYFDFSSPYGYFAAMRIDALAAKYGRDVEWHPILLGAVFKTTGSAVLTQIPMKGAYSLRDFERTARFHGIPYKQPPAFPLPTTVAARAMLWVQNFRGAEGAIQFAQLIYHAMFVDGINIAEPMHILEIAKKGGFDTTGMAEGVNSIVIKNQLKAEMDLAMARGVFGSPFVIVDGESFWGFDRFSQIEAMLEFGKI</sequence>
<reference evidence="4 5" key="1">
    <citation type="submission" date="2019-10" db="EMBL/GenBank/DDBJ databases">
        <title>Glaciimonas soli sp. nov., a psychrophilic bacterium isolated from the forest soil of a high elevation mountain in Taiwan.</title>
        <authorList>
            <person name="Wang L.-T."/>
            <person name="Shieh W.Y."/>
        </authorList>
    </citation>
    <scope>NUCLEOTIDE SEQUENCE [LARGE SCALE GENOMIC DNA]</scope>
    <source>
        <strain evidence="4 5">GS1</strain>
    </source>
</reference>
<dbReference type="InterPro" id="IPR036249">
    <property type="entry name" value="Thioredoxin-like_sf"/>
</dbReference>
<dbReference type="AlphaFoldDB" id="A0A843YUK3"/>
<dbReference type="OrthoDB" id="8560325at2"/>
<proteinExistence type="inferred from homology"/>
<protein>
    <recommendedName>
        <fullName evidence="1">2-hydroxychromene-2-carboxylate isomerase</fullName>
        <ecNumber evidence="1">5.99.1.4</ecNumber>
    </recommendedName>
</protein>